<dbReference type="PATRIC" id="fig|1365253.3.peg.1598"/>
<proteinExistence type="predicted"/>
<comment type="caution">
    <text evidence="1">The sequence shown here is derived from an EMBL/GenBank/DDBJ whole genome shotgun (WGS) entry which is preliminary data.</text>
</comment>
<dbReference type="AlphaFoldDB" id="A0A162AG72"/>
<reference evidence="1 2" key="1">
    <citation type="submission" date="2013-07" db="EMBL/GenBank/DDBJ databases">
        <title>Comparative Genomic and Metabolomic Analysis of Twelve Strains of Pseudoalteromonas luteoviolacea.</title>
        <authorList>
            <person name="Vynne N.G."/>
            <person name="Mansson M."/>
            <person name="Gram L."/>
        </authorList>
    </citation>
    <scope>NUCLEOTIDE SEQUENCE [LARGE SCALE GENOMIC DNA]</scope>
    <source>
        <strain evidence="1 2">NCIMB 1942</strain>
    </source>
</reference>
<accession>A0A162AG72</accession>
<sequence>MINMSVEFLIKNNGTEVSINHTDFTLLEPAFEFLKSKTGLFIDEYADGRISPDHAKLLYQFITENINTGNGSKLVEFKELLSSSFSQNLWIEYIGD</sequence>
<dbReference type="Proteomes" id="UP000076587">
    <property type="component" value="Unassembled WGS sequence"/>
</dbReference>
<organism evidence="1 2">
    <name type="scientific">Pseudoalteromonas luteoviolacea NCIMB 1942</name>
    <dbReference type="NCBI Taxonomy" id="1365253"/>
    <lineage>
        <taxon>Bacteria</taxon>
        <taxon>Pseudomonadati</taxon>
        <taxon>Pseudomonadota</taxon>
        <taxon>Gammaproteobacteria</taxon>
        <taxon>Alteromonadales</taxon>
        <taxon>Pseudoalteromonadaceae</taxon>
        <taxon>Pseudoalteromonas</taxon>
    </lineage>
</organism>
<name>A0A162AG72_9GAMM</name>
<evidence type="ECO:0000313" key="2">
    <source>
        <dbReference type="Proteomes" id="UP000076587"/>
    </source>
</evidence>
<protein>
    <submittedName>
        <fullName evidence="1">Uncharacterized protein</fullName>
    </submittedName>
</protein>
<dbReference type="EMBL" id="AUXT01000135">
    <property type="protein sequence ID" value="KZN49205.1"/>
    <property type="molecule type" value="Genomic_DNA"/>
</dbReference>
<gene>
    <name evidence="1" type="ORF">N482_25295</name>
</gene>
<evidence type="ECO:0000313" key="1">
    <source>
        <dbReference type="EMBL" id="KZN49205.1"/>
    </source>
</evidence>